<sequence>MSLDWTVRNPNGWQHYSAFPEDYPKKGSLHYNIPPVRLLKETLEDVVFEPKYWHGYVGAKTFFTHQPLPSTTYFSVYGGTAPKRNDVNAYIPSTGDATRYSTLSTPHNIVAMADLYGAFGKNQPHRPQAHPIQVDAPDSRFWRFDGRNHTFAK</sequence>
<organism evidence="1 2">
    <name type="scientific">Trichobilharzia regenti</name>
    <name type="common">Nasal bird schistosome</name>
    <dbReference type="NCBI Taxonomy" id="157069"/>
    <lineage>
        <taxon>Eukaryota</taxon>
        <taxon>Metazoa</taxon>
        <taxon>Spiralia</taxon>
        <taxon>Lophotrochozoa</taxon>
        <taxon>Platyhelminthes</taxon>
        <taxon>Trematoda</taxon>
        <taxon>Digenea</taxon>
        <taxon>Strigeidida</taxon>
        <taxon>Schistosomatoidea</taxon>
        <taxon>Schistosomatidae</taxon>
        <taxon>Trichobilharzia</taxon>
    </lineage>
</organism>
<dbReference type="OrthoDB" id="6240860at2759"/>
<dbReference type="WBParaSite" id="TREG1_72250.1">
    <property type="protein sequence ID" value="TREG1_72250.1"/>
    <property type="gene ID" value="TREG1_72250"/>
</dbReference>
<name>A0A183VRL8_TRIRE</name>
<dbReference type="AlphaFoldDB" id="A0A183VRL8"/>
<dbReference type="Proteomes" id="UP000050795">
    <property type="component" value="Unassembled WGS sequence"/>
</dbReference>
<keyword evidence="1" id="KW-1185">Reference proteome</keyword>
<protein>
    <submittedName>
        <fullName evidence="2">Sulfatase domain-containing protein</fullName>
    </submittedName>
</protein>
<reference evidence="2" key="2">
    <citation type="submission" date="2023-11" db="UniProtKB">
        <authorList>
            <consortium name="WormBaseParasite"/>
        </authorList>
    </citation>
    <scope>IDENTIFICATION</scope>
</reference>
<evidence type="ECO:0000313" key="2">
    <source>
        <dbReference type="WBParaSite" id="TREG1_72250.1"/>
    </source>
</evidence>
<proteinExistence type="predicted"/>
<reference evidence="1" key="1">
    <citation type="submission" date="2022-06" db="EMBL/GenBank/DDBJ databases">
        <authorList>
            <person name="Berger JAMES D."/>
            <person name="Berger JAMES D."/>
        </authorList>
    </citation>
    <scope>NUCLEOTIDE SEQUENCE [LARGE SCALE GENOMIC DNA]</scope>
</reference>
<accession>A0A183VRL8</accession>
<evidence type="ECO:0000313" key="1">
    <source>
        <dbReference type="Proteomes" id="UP000050795"/>
    </source>
</evidence>